<dbReference type="PANTHER" id="PTHR12281">
    <property type="entry name" value="RP42 RELATED"/>
    <property type="match status" value="1"/>
</dbReference>
<dbReference type="InterPro" id="IPR042460">
    <property type="entry name" value="DCN1-like_PONY"/>
</dbReference>
<dbReference type="InParanoid" id="J4H4I3"/>
<dbReference type="GO" id="GO:0000151">
    <property type="term" value="C:ubiquitin ligase complex"/>
    <property type="evidence" value="ECO:0007669"/>
    <property type="project" value="TreeGrafter"/>
</dbReference>
<dbReference type="FunFam" id="1.10.238.200:FF:000003">
    <property type="entry name" value="DCN1-like protein 3"/>
    <property type="match status" value="1"/>
</dbReference>
<feature type="region of interest" description="Disordered" evidence="2">
    <location>
        <begin position="256"/>
        <end position="278"/>
    </location>
</feature>
<reference evidence="4 5" key="1">
    <citation type="journal article" date="2012" name="Appl. Environ. Microbiol.">
        <title>Short-read sequencing for genomic analysis of the brown rot fungus Fibroporia radiculosa.</title>
        <authorList>
            <person name="Tang J.D."/>
            <person name="Perkins A.D."/>
            <person name="Sonstegard T.S."/>
            <person name="Schroeder S.G."/>
            <person name="Burgess S.C."/>
            <person name="Diehl S.V."/>
        </authorList>
    </citation>
    <scope>NUCLEOTIDE SEQUENCE [LARGE SCALE GENOMIC DNA]</scope>
    <source>
        <strain evidence="4 5">TFFH 294</strain>
    </source>
</reference>
<dbReference type="PANTHER" id="PTHR12281:SF12">
    <property type="entry name" value="DEFECTIVE IN CULLIN NEDDYLATION PROTEIN"/>
    <property type="match status" value="1"/>
</dbReference>
<dbReference type="GO" id="GO:0031624">
    <property type="term" value="F:ubiquitin conjugating enzyme binding"/>
    <property type="evidence" value="ECO:0007669"/>
    <property type="project" value="TreeGrafter"/>
</dbReference>
<dbReference type="AlphaFoldDB" id="J4H4I3"/>
<evidence type="ECO:0000313" key="4">
    <source>
        <dbReference type="EMBL" id="CCM05044.1"/>
    </source>
</evidence>
<organism evidence="4 5">
    <name type="scientific">Fibroporia radiculosa</name>
    <dbReference type="NCBI Taxonomy" id="599839"/>
    <lineage>
        <taxon>Eukaryota</taxon>
        <taxon>Fungi</taxon>
        <taxon>Dikarya</taxon>
        <taxon>Basidiomycota</taxon>
        <taxon>Agaricomycotina</taxon>
        <taxon>Agaricomycetes</taxon>
        <taxon>Polyporales</taxon>
        <taxon>Fibroporiaceae</taxon>
        <taxon>Fibroporia</taxon>
    </lineage>
</organism>
<evidence type="ECO:0000256" key="2">
    <source>
        <dbReference type="SAM" id="MobiDB-lite"/>
    </source>
</evidence>
<keyword evidence="5" id="KW-1185">Reference proteome</keyword>
<feature type="region of interest" description="Disordered" evidence="2">
    <location>
        <begin position="1"/>
        <end position="89"/>
    </location>
</feature>
<dbReference type="GO" id="GO:0045116">
    <property type="term" value="P:protein neddylation"/>
    <property type="evidence" value="ECO:0007669"/>
    <property type="project" value="TreeGrafter"/>
</dbReference>
<dbReference type="Gene3D" id="1.10.238.200">
    <property type="entry name" value="Cullin, PONY binding domain"/>
    <property type="match status" value="1"/>
</dbReference>
<dbReference type="GO" id="GO:0005886">
    <property type="term" value="C:plasma membrane"/>
    <property type="evidence" value="ECO:0007669"/>
    <property type="project" value="UniProtKB-ARBA"/>
</dbReference>
<dbReference type="Pfam" id="PF03556">
    <property type="entry name" value="Cullin_binding"/>
    <property type="match status" value="1"/>
</dbReference>
<dbReference type="EMBL" id="HE797177">
    <property type="protein sequence ID" value="CCM05044.1"/>
    <property type="molecule type" value="Genomic_DNA"/>
</dbReference>
<dbReference type="OrthoDB" id="27198at2759"/>
<accession>J4H4I3</accession>
<feature type="compositionally biased region" description="Polar residues" evidence="2">
    <location>
        <begin position="13"/>
        <end position="25"/>
    </location>
</feature>
<comment type="function">
    <text evidence="1">Neddylation of cullins play an essential role in the regulation of SCF-type complexes activity.</text>
</comment>
<dbReference type="GO" id="GO:0032182">
    <property type="term" value="F:ubiquitin-like protein binding"/>
    <property type="evidence" value="ECO:0007669"/>
    <property type="project" value="TreeGrafter"/>
</dbReference>
<evidence type="ECO:0000259" key="3">
    <source>
        <dbReference type="PROSITE" id="PS51229"/>
    </source>
</evidence>
<dbReference type="STRING" id="599839.J4H4I3"/>
<dbReference type="GeneID" id="24099955"/>
<evidence type="ECO:0000313" key="5">
    <source>
        <dbReference type="Proteomes" id="UP000006352"/>
    </source>
</evidence>
<sequence>MPPKRKRAEESASETSARVTRSSARTKGKGSAESAEVAEEAPPPKKTRKAPTKTTAARGKGKSRAQRAGSETRMDESGMARGPDPDLVLDGTTEDAARAHHHCRTDTDTRAQGVVRSAIWLARAYGITDTTHEDVSSAATSQTRSTKVAARPGSAKTSAEPYSAARAASVFSAYADPDDEAVIDPAGFERLCGDMDVSLEGALPLVLAWQVGAGEMAKISRSEWERCTAELQISDLHTLSVALRDLEDMVLLDKPPFKPRHSAQPAKKTSNPPSQDSYDRTRYYRYAADTQKAFNDLYTFCFSLAKPPQTRNIDMETAAAFWTVLLVPRYDIMSDLLEFINEKSTYKGVNKDLWIMTLEFCRSVKPDLSDYESEGAWPTLLDDFVAWKISRTAAGEAGQEGDADGS</sequence>
<feature type="compositionally biased region" description="Polar residues" evidence="2">
    <location>
        <begin position="137"/>
        <end position="146"/>
    </location>
</feature>
<dbReference type="Gene3D" id="1.10.238.10">
    <property type="entry name" value="EF-hand"/>
    <property type="match status" value="1"/>
</dbReference>
<protein>
    <recommendedName>
        <fullName evidence="1">Defective in cullin neddylation protein</fullName>
    </recommendedName>
</protein>
<dbReference type="InterPro" id="IPR005176">
    <property type="entry name" value="PONY_dom"/>
</dbReference>
<dbReference type="RefSeq" id="XP_012184327.1">
    <property type="nucleotide sequence ID" value="XM_012328937.1"/>
</dbReference>
<dbReference type="PROSITE" id="PS51229">
    <property type="entry name" value="DCUN1"/>
    <property type="match status" value="1"/>
</dbReference>
<dbReference type="HOGENOM" id="CLU_047042_3_2_1"/>
<feature type="region of interest" description="Disordered" evidence="2">
    <location>
        <begin position="131"/>
        <end position="161"/>
    </location>
</feature>
<feature type="domain" description="DCUN1" evidence="3">
    <location>
        <begin position="162"/>
        <end position="389"/>
    </location>
</feature>
<dbReference type="Proteomes" id="UP000006352">
    <property type="component" value="Unassembled WGS sequence"/>
</dbReference>
<evidence type="ECO:0000256" key="1">
    <source>
        <dbReference type="RuleBase" id="RU410713"/>
    </source>
</evidence>
<name>J4H4I3_9APHY</name>
<gene>
    <name evidence="4" type="ORF">FIBRA_07246</name>
</gene>
<dbReference type="InterPro" id="IPR014764">
    <property type="entry name" value="DCN-prot"/>
</dbReference>
<dbReference type="GO" id="GO:0097602">
    <property type="term" value="F:cullin family protein binding"/>
    <property type="evidence" value="ECO:0007669"/>
    <property type="project" value="TreeGrafter"/>
</dbReference>
<dbReference type="FunCoup" id="J4H4I3">
    <property type="interactions" value="133"/>
</dbReference>
<proteinExistence type="predicted"/>